<feature type="transmembrane region" description="Helical" evidence="1">
    <location>
        <begin position="12"/>
        <end position="29"/>
    </location>
</feature>
<gene>
    <name evidence="2" type="ORF">HUJ06_029044</name>
</gene>
<evidence type="ECO:0000313" key="2">
    <source>
        <dbReference type="EMBL" id="DAD27576.1"/>
    </source>
</evidence>
<reference evidence="2 3" key="1">
    <citation type="journal article" date="2020" name="Mol. Biol. Evol.">
        <title>Distinct Expression and Methylation Patterns for Genes with Different Fates following a Single Whole-Genome Duplication in Flowering Plants.</title>
        <authorList>
            <person name="Shi T."/>
            <person name="Rahmani R.S."/>
            <person name="Gugger P.F."/>
            <person name="Wang M."/>
            <person name="Li H."/>
            <person name="Zhang Y."/>
            <person name="Li Z."/>
            <person name="Wang Q."/>
            <person name="Van de Peer Y."/>
            <person name="Marchal K."/>
            <person name="Chen J."/>
        </authorList>
    </citation>
    <scope>NUCLEOTIDE SEQUENCE [LARGE SCALE GENOMIC DNA]</scope>
    <source>
        <tissue evidence="2">Leaf</tissue>
    </source>
</reference>
<evidence type="ECO:0000313" key="3">
    <source>
        <dbReference type="Proteomes" id="UP000607653"/>
    </source>
</evidence>
<feature type="transmembrane region" description="Helical" evidence="1">
    <location>
        <begin position="135"/>
        <end position="152"/>
    </location>
</feature>
<comment type="caution">
    <text evidence="2">The sequence shown here is derived from an EMBL/GenBank/DDBJ whole genome shotgun (WGS) entry which is preliminary data.</text>
</comment>
<name>A0A822Y8Q1_NELNU</name>
<keyword evidence="3" id="KW-1185">Reference proteome</keyword>
<sequence length="153" mass="17634">MIHGQPRWSQAQIMMILMLMIIMMMYMYLNCNIHLQMLTQATERFQKIQKEAPLECQNFLVQVTKHQAGQNCKFIRHGSLGSGSHQENKDGLHPGPISINLWSHPFSSSEETALLCLLSLYLFSLCPCKLKDHLVFLFSVCVFLFIETTMLLL</sequence>
<keyword evidence="1" id="KW-1133">Transmembrane helix</keyword>
<protein>
    <submittedName>
        <fullName evidence="2">Uncharacterized protein</fullName>
    </submittedName>
</protein>
<organism evidence="2 3">
    <name type="scientific">Nelumbo nucifera</name>
    <name type="common">Sacred lotus</name>
    <dbReference type="NCBI Taxonomy" id="4432"/>
    <lineage>
        <taxon>Eukaryota</taxon>
        <taxon>Viridiplantae</taxon>
        <taxon>Streptophyta</taxon>
        <taxon>Embryophyta</taxon>
        <taxon>Tracheophyta</taxon>
        <taxon>Spermatophyta</taxon>
        <taxon>Magnoliopsida</taxon>
        <taxon>Proteales</taxon>
        <taxon>Nelumbonaceae</taxon>
        <taxon>Nelumbo</taxon>
    </lineage>
</organism>
<keyword evidence="1" id="KW-0812">Transmembrane</keyword>
<dbReference type="EMBL" id="DUZY01000002">
    <property type="protein sequence ID" value="DAD27576.1"/>
    <property type="molecule type" value="Genomic_DNA"/>
</dbReference>
<accession>A0A822Y8Q1</accession>
<dbReference type="Proteomes" id="UP000607653">
    <property type="component" value="Unassembled WGS sequence"/>
</dbReference>
<keyword evidence="1" id="KW-0472">Membrane</keyword>
<proteinExistence type="predicted"/>
<dbReference type="AlphaFoldDB" id="A0A822Y8Q1"/>
<evidence type="ECO:0000256" key="1">
    <source>
        <dbReference type="SAM" id="Phobius"/>
    </source>
</evidence>